<comment type="caution">
    <text evidence="1">The sequence shown here is derived from an EMBL/GenBank/DDBJ whole genome shotgun (WGS) entry which is preliminary data.</text>
</comment>
<proteinExistence type="predicted"/>
<evidence type="ECO:0000313" key="1">
    <source>
        <dbReference type="EMBL" id="MCQ9304680.1"/>
    </source>
</evidence>
<dbReference type="RefSeq" id="WP_196968521.1">
    <property type="nucleotide sequence ID" value="NZ_CP064868.1"/>
</dbReference>
<dbReference type="EMBL" id="JANILD010000007">
    <property type="protein sequence ID" value="MCQ9304680.1"/>
    <property type="molecule type" value="Genomic_DNA"/>
</dbReference>
<gene>
    <name evidence="1" type="ORF">NQ032_13815</name>
</gene>
<dbReference type="Proteomes" id="UP001204068">
    <property type="component" value="Unassembled WGS sequence"/>
</dbReference>
<protein>
    <submittedName>
        <fullName evidence="1">Uncharacterized protein</fullName>
    </submittedName>
</protein>
<dbReference type="AlphaFoldDB" id="A0AAW5LHD7"/>
<name>A0AAW5LHD7_MAMSC</name>
<organism evidence="1 2">
    <name type="scientific">Mammaliicoccus sciuri</name>
    <name type="common">Staphylococcus sciuri</name>
    <dbReference type="NCBI Taxonomy" id="1296"/>
    <lineage>
        <taxon>Bacteria</taxon>
        <taxon>Bacillati</taxon>
        <taxon>Bacillota</taxon>
        <taxon>Bacilli</taxon>
        <taxon>Bacillales</taxon>
        <taxon>Staphylococcaceae</taxon>
        <taxon>Mammaliicoccus</taxon>
    </lineage>
</organism>
<accession>A0AAW5LHD7</accession>
<reference evidence="1" key="1">
    <citation type="submission" date="2022-07" db="EMBL/GenBank/DDBJ databases">
        <title>Bacterial species isolated from the porcine tonsil microbiota.</title>
        <authorList>
            <person name="Oliveira I.M.F."/>
        </authorList>
    </citation>
    <scope>NUCLEOTIDE SEQUENCE</scope>
    <source>
        <strain evidence="1">8QC2O2</strain>
    </source>
</reference>
<evidence type="ECO:0000313" key="2">
    <source>
        <dbReference type="Proteomes" id="UP001204068"/>
    </source>
</evidence>
<sequence>MSFGAESIILKQDKVVKIMKENNAVSPKSAKDLKSLNIKQTRTFNNLMKQNVIKQIGNKYYLDIYNWKIFKKSFKRWILI</sequence>